<dbReference type="EMBL" id="BLAB01000001">
    <property type="protein sequence ID" value="GER94766.1"/>
    <property type="molecule type" value="Genomic_DNA"/>
</dbReference>
<evidence type="ECO:0000313" key="2">
    <source>
        <dbReference type="EMBL" id="GER94766.1"/>
    </source>
</evidence>
<feature type="region of interest" description="Disordered" evidence="1">
    <location>
        <begin position="16"/>
        <end position="37"/>
    </location>
</feature>
<dbReference type="AlphaFoldDB" id="A0A5J4LB22"/>
<proteinExistence type="predicted"/>
<accession>A0A5J4LB22</accession>
<gene>
    <name evidence="2" type="ORF">A45J_2530</name>
</gene>
<evidence type="ECO:0000256" key="1">
    <source>
        <dbReference type="SAM" id="MobiDB-lite"/>
    </source>
</evidence>
<sequence length="37" mass="4254">MELNLKKMEAEFASMSNEERVGRFYQDSPLSSEEGRG</sequence>
<protein>
    <submittedName>
        <fullName evidence="2">Uncharacterized protein</fullName>
    </submittedName>
</protein>
<name>A0A5J4LB22_9ZZZZ</name>
<comment type="caution">
    <text evidence="2">The sequence shown here is derived from an EMBL/GenBank/DDBJ whole genome shotgun (WGS) entry which is preliminary data.</text>
</comment>
<organism evidence="2">
    <name type="scientific">hot springs metagenome</name>
    <dbReference type="NCBI Taxonomy" id="433727"/>
    <lineage>
        <taxon>unclassified sequences</taxon>
        <taxon>metagenomes</taxon>
        <taxon>ecological metagenomes</taxon>
    </lineage>
</organism>
<reference evidence="2" key="1">
    <citation type="submission" date="2019-10" db="EMBL/GenBank/DDBJ databases">
        <title>Metagenomic sequencing of thiosulfate-disproportionating enrichment culture.</title>
        <authorList>
            <person name="Umezawa K."/>
            <person name="Kojima H."/>
            <person name="Fukui M."/>
        </authorList>
    </citation>
    <scope>NUCLEOTIDE SEQUENCE</scope>
    <source>
        <strain evidence="2">45J</strain>
    </source>
</reference>